<dbReference type="GO" id="GO:0005737">
    <property type="term" value="C:cytoplasm"/>
    <property type="evidence" value="ECO:0007669"/>
    <property type="project" value="TreeGrafter"/>
</dbReference>
<reference evidence="8" key="1">
    <citation type="submission" date="2021-06" db="EMBL/GenBank/DDBJ databases">
        <authorList>
            <person name="Kallberg Y."/>
            <person name="Tangrot J."/>
            <person name="Rosling A."/>
        </authorList>
    </citation>
    <scope>NUCLEOTIDE SEQUENCE</scope>
    <source>
        <strain evidence="8">MT106</strain>
    </source>
</reference>
<dbReference type="SMART" id="SM00220">
    <property type="entry name" value="S_TKc"/>
    <property type="match status" value="1"/>
</dbReference>
<dbReference type="InterPro" id="IPR008271">
    <property type="entry name" value="Ser/Thr_kinase_AS"/>
</dbReference>
<dbReference type="PANTHER" id="PTHR48016">
    <property type="entry name" value="MAP KINASE KINASE KINASE SSK2-RELATED-RELATED"/>
    <property type="match status" value="1"/>
</dbReference>
<dbReference type="SUPFAM" id="SSF48371">
    <property type="entry name" value="ARM repeat"/>
    <property type="match status" value="2"/>
</dbReference>
<evidence type="ECO:0000313" key="8">
    <source>
        <dbReference type="EMBL" id="CAG8436424.1"/>
    </source>
</evidence>
<dbReference type="InterPro" id="IPR050538">
    <property type="entry name" value="MAP_kinase_kinase_kinase"/>
</dbReference>
<keyword evidence="4 5" id="KW-0067">ATP-binding</keyword>
<feature type="compositionally biased region" description="Polar residues" evidence="6">
    <location>
        <begin position="346"/>
        <end position="361"/>
    </location>
</feature>
<name>A0A9N8V425_9GLOM</name>
<feature type="compositionally biased region" description="Low complexity" evidence="6">
    <location>
        <begin position="1171"/>
        <end position="1186"/>
    </location>
</feature>
<evidence type="ECO:0000256" key="3">
    <source>
        <dbReference type="ARBA" id="ARBA00022777"/>
    </source>
</evidence>
<dbReference type="EMBL" id="CAJVPL010000033">
    <property type="protein sequence ID" value="CAG8436424.1"/>
    <property type="molecule type" value="Genomic_DNA"/>
</dbReference>
<evidence type="ECO:0000256" key="4">
    <source>
        <dbReference type="ARBA" id="ARBA00022840"/>
    </source>
</evidence>
<dbReference type="PROSITE" id="PS50011">
    <property type="entry name" value="PROTEIN_KINASE_DOM"/>
    <property type="match status" value="1"/>
</dbReference>
<feature type="compositionally biased region" description="Low complexity" evidence="6">
    <location>
        <begin position="1193"/>
        <end position="1203"/>
    </location>
</feature>
<feature type="compositionally biased region" description="Polar residues" evidence="6">
    <location>
        <begin position="1256"/>
        <end position="1268"/>
    </location>
</feature>
<dbReference type="PANTHER" id="PTHR48016:SF4">
    <property type="entry name" value="PROTEIN KINASE DOMAIN-CONTAINING PROTEIN"/>
    <property type="match status" value="1"/>
</dbReference>
<feature type="compositionally biased region" description="Polar residues" evidence="6">
    <location>
        <begin position="1229"/>
        <end position="1238"/>
    </location>
</feature>
<evidence type="ECO:0000256" key="1">
    <source>
        <dbReference type="ARBA" id="ARBA00022679"/>
    </source>
</evidence>
<proteinExistence type="predicted"/>
<accession>A0A9N8V425</accession>
<keyword evidence="1" id="KW-0808">Transferase</keyword>
<dbReference type="Gene3D" id="1.10.510.10">
    <property type="entry name" value="Transferase(Phosphotransferase) domain 1"/>
    <property type="match status" value="1"/>
</dbReference>
<keyword evidence="3" id="KW-0418">Kinase</keyword>
<dbReference type="PROSITE" id="PS00108">
    <property type="entry name" value="PROTEIN_KINASE_ST"/>
    <property type="match status" value="1"/>
</dbReference>
<dbReference type="InterPro" id="IPR000719">
    <property type="entry name" value="Prot_kinase_dom"/>
</dbReference>
<feature type="compositionally biased region" description="Basic residues" evidence="6">
    <location>
        <begin position="1275"/>
        <end position="1286"/>
    </location>
</feature>
<gene>
    <name evidence="8" type="ORF">AGERDE_LOCUS658</name>
</gene>
<feature type="compositionally biased region" description="Basic residues" evidence="6">
    <location>
        <begin position="312"/>
        <end position="323"/>
    </location>
</feature>
<dbReference type="Gene3D" id="1.25.10.10">
    <property type="entry name" value="Leucine-rich Repeat Variant"/>
    <property type="match status" value="2"/>
</dbReference>
<dbReference type="InterPro" id="IPR011989">
    <property type="entry name" value="ARM-like"/>
</dbReference>
<feature type="compositionally biased region" description="Low complexity" evidence="6">
    <location>
        <begin position="1239"/>
        <end position="1255"/>
    </location>
</feature>
<organism evidence="8 9">
    <name type="scientific">Ambispora gerdemannii</name>
    <dbReference type="NCBI Taxonomy" id="144530"/>
    <lineage>
        <taxon>Eukaryota</taxon>
        <taxon>Fungi</taxon>
        <taxon>Fungi incertae sedis</taxon>
        <taxon>Mucoromycota</taxon>
        <taxon>Glomeromycotina</taxon>
        <taxon>Glomeromycetes</taxon>
        <taxon>Archaeosporales</taxon>
        <taxon>Ambisporaceae</taxon>
        <taxon>Ambispora</taxon>
    </lineage>
</organism>
<keyword evidence="9" id="KW-1185">Reference proteome</keyword>
<evidence type="ECO:0000259" key="7">
    <source>
        <dbReference type="PROSITE" id="PS50011"/>
    </source>
</evidence>
<comment type="caution">
    <text evidence="8">The sequence shown here is derived from an EMBL/GenBank/DDBJ whole genome shotgun (WGS) entry which is preliminary data.</text>
</comment>
<dbReference type="OrthoDB" id="8693905at2759"/>
<dbReference type="CDD" id="cd06627">
    <property type="entry name" value="STKc_Cdc7_like"/>
    <property type="match status" value="1"/>
</dbReference>
<feature type="binding site" evidence="5">
    <location>
        <position position="44"/>
    </location>
    <ligand>
        <name>ATP</name>
        <dbReference type="ChEBI" id="CHEBI:30616"/>
    </ligand>
</feature>
<dbReference type="Pfam" id="PF00069">
    <property type="entry name" value="Pkinase"/>
    <property type="match status" value="1"/>
</dbReference>
<dbReference type="GO" id="GO:0005524">
    <property type="term" value="F:ATP binding"/>
    <property type="evidence" value="ECO:0007669"/>
    <property type="project" value="UniProtKB-UniRule"/>
</dbReference>
<feature type="region of interest" description="Disordered" evidence="6">
    <location>
        <begin position="304"/>
        <end position="363"/>
    </location>
</feature>
<feature type="compositionally biased region" description="Low complexity" evidence="6">
    <location>
        <begin position="446"/>
        <end position="462"/>
    </location>
</feature>
<evidence type="ECO:0000313" key="9">
    <source>
        <dbReference type="Proteomes" id="UP000789831"/>
    </source>
</evidence>
<dbReference type="Proteomes" id="UP000789831">
    <property type="component" value="Unassembled WGS sequence"/>
</dbReference>
<dbReference type="SUPFAM" id="SSF56112">
    <property type="entry name" value="Protein kinase-like (PK-like)"/>
    <property type="match status" value="1"/>
</dbReference>
<feature type="compositionally biased region" description="Polar residues" evidence="6">
    <location>
        <begin position="327"/>
        <end position="338"/>
    </location>
</feature>
<evidence type="ECO:0000256" key="2">
    <source>
        <dbReference type="ARBA" id="ARBA00022741"/>
    </source>
</evidence>
<sequence length="1376" mass="154763">MGPKTKSQSLDKHKLQLGDCLGRGAFGSVYHAINWENGEAFAVKQVKLSNIPESELDREIELLSILNHDNIVKYIGFEKTNESLYIILEYCENGSLHTICRKFGKFPEHLVAVYIGQVLDGLLYLHEQGVIHRDIKGANILTTKNGQVKLADFGVATKTNALNDFAVVGSPYWMAPEVIELSGATTASDIWSVGCVVIELLEGKPPYSHLDPMPALFRIVQDEHPPLPESASPAVKNFLMQCFQKDANLRVSAKKLLKHPWITSVRGGISTIREKTLPRSTKMPRITEYEEILQSVKDYNLALDETINPPPSRRRSSVSKKPSRSSIQQYQMLTRNPDSSSASASPNTNPILSPPSSSYSTLKIPKSYKPPSVLETSNWDTGAIVFSPNVVDHTNAESANDNWDDDFEDSITYSKINNHDCKPPPPIPPTPQSSRNNRPLTPPTSPEMSPTSQPSPSTINSTAIKQPPVHYRRNSYYDEESQGEFQKYRESDEDNFEDAFSEQDDENLILNTRLSSNSWFGDDVSDEDDPFIEINEGLDEMDLQANIARDKYARACSRLADLINALQPSESEDQLTNFCDEIIRLLSEHKELKNHLIIFHGVIPILEMLEMCSFERVVNRLLRIVNSIIKDNQNLQENLCLVGGIPVIKNFTSKRHSYEIRLQAGLFIRQMCHTSTLTLQMFVSCRGLKVLVDFLEEDYTRHKELVWIAINGIWSVFELQSPTPKNDFCRLFAKSGLLDPLSIILHQTLEDQDPAAGEYVEKIARIFLLFSSAEAYVKESMVIGRVIIRILEALYNLPYNICVIMLKCIKNLSMNSNTLESLQSAGAIEVLTDILAKKSSPNRPEIANQVLNTMFNLCRINKSRQEKAAQAGIIPYLQSFAQSQSRQFAIRQFALPILCDMAHGNRVCRDLLWKYNGLRFYISLLIDPYWQVNALEAILVWLQEEKHRVEPILLEPQNIERIIQAFVTAKANSFENILGPLHLITRLSPKTAYALAKPTFFKRLLQRLHHKKPIVRLNMLKILKSLCDAYPTVIEQYESLFDHISQMFNEDPSMLVRELAKEIITILQDSFRSREAQNQINSFQMPIKEEDEYSHQSTVILIRKNILRGKETDGDGDDAKDVVEEKDVDSEKVVTSINSSDNFTKQGVNTIRGFNTNMDNANSTTVKNRHLSSAASSSTLSVSTVSPIRNRPRASSSPLAPSSRRTKPNVHQPRPSSTGPSLSPEIPENKNSSLSVTTNSRQKTSTSSASSSKNATPYTSQRSSTKSLNFPYEHIRKRSESRKSRLSTHTTFKIIEASSSSVNAANIAVDPKSPTPKKSTNGTISSVASVASFDSKVTKCTYPGCVVKWVKSKLSRGLVMTMDYLKWKTSNDISEF</sequence>
<protein>
    <submittedName>
        <fullName evidence="8">2710_t:CDS:1</fullName>
    </submittedName>
</protein>
<dbReference type="InterPro" id="IPR016024">
    <property type="entry name" value="ARM-type_fold"/>
</dbReference>
<dbReference type="GO" id="GO:0004709">
    <property type="term" value="F:MAP kinase kinase kinase activity"/>
    <property type="evidence" value="ECO:0007669"/>
    <property type="project" value="TreeGrafter"/>
</dbReference>
<dbReference type="InterPro" id="IPR017441">
    <property type="entry name" value="Protein_kinase_ATP_BS"/>
</dbReference>
<evidence type="ECO:0000256" key="6">
    <source>
        <dbReference type="SAM" id="MobiDB-lite"/>
    </source>
</evidence>
<keyword evidence="2 5" id="KW-0547">Nucleotide-binding</keyword>
<dbReference type="PROSITE" id="PS00107">
    <property type="entry name" value="PROTEIN_KINASE_ATP"/>
    <property type="match status" value="1"/>
</dbReference>
<evidence type="ECO:0000256" key="5">
    <source>
        <dbReference type="PROSITE-ProRule" id="PRU10141"/>
    </source>
</evidence>
<feature type="region of interest" description="Disordered" evidence="6">
    <location>
        <begin position="1160"/>
        <end position="1286"/>
    </location>
</feature>
<dbReference type="InterPro" id="IPR011009">
    <property type="entry name" value="Kinase-like_dom_sf"/>
</dbReference>
<feature type="domain" description="Protein kinase" evidence="7">
    <location>
        <begin position="15"/>
        <end position="262"/>
    </location>
</feature>
<feature type="region of interest" description="Disordered" evidence="6">
    <location>
        <begin position="414"/>
        <end position="469"/>
    </location>
</feature>